<sequence>MPDAGAEEGQAMGNALCSRLAYADWQHIPVTVSIGVAAYVPGDKVESLLSRADGFLYKAKASGRNCVIGN</sequence>
<comment type="caution">
    <text evidence="2">The sequence shown here is derived from an EMBL/GenBank/DDBJ whole genome shotgun (WGS) entry which is preliminary data.</text>
</comment>
<proteinExistence type="predicted"/>
<reference evidence="2 3" key="1">
    <citation type="submission" date="2023-07" db="EMBL/GenBank/DDBJ databases">
        <title>Genomic Encyclopedia of Type Strains, Phase IV (KMG-IV): sequencing the most valuable type-strain genomes for metagenomic binning, comparative biology and taxonomic classification.</title>
        <authorList>
            <person name="Goeker M."/>
        </authorList>
    </citation>
    <scope>NUCLEOTIDE SEQUENCE [LARGE SCALE GENOMIC DNA]</scope>
    <source>
        <strain evidence="2 3">DSM 16419</strain>
    </source>
</reference>
<dbReference type="InterPro" id="IPR000160">
    <property type="entry name" value="GGDEF_dom"/>
</dbReference>
<gene>
    <name evidence="2" type="ORF">QOZ98_000731</name>
</gene>
<dbReference type="InterPro" id="IPR029787">
    <property type="entry name" value="Nucleotide_cyclase"/>
</dbReference>
<evidence type="ECO:0000313" key="3">
    <source>
        <dbReference type="Proteomes" id="UP001241988"/>
    </source>
</evidence>
<dbReference type="PROSITE" id="PS50887">
    <property type="entry name" value="GGDEF"/>
    <property type="match status" value="1"/>
</dbReference>
<dbReference type="InterPro" id="IPR050469">
    <property type="entry name" value="Diguanylate_Cyclase"/>
</dbReference>
<dbReference type="SUPFAM" id="SSF55073">
    <property type="entry name" value="Nucleotide cyclase"/>
    <property type="match status" value="1"/>
</dbReference>
<dbReference type="Pfam" id="PF00990">
    <property type="entry name" value="GGDEF"/>
    <property type="match status" value="1"/>
</dbReference>
<keyword evidence="3" id="KW-1185">Reference proteome</keyword>
<dbReference type="PANTHER" id="PTHR45138">
    <property type="entry name" value="REGULATORY COMPONENTS OF SENSORY TRANSDUCTION SYSTEM"/>
    <property type="match status" value="1"/>
</dbReference>
<dbReference type="EMBL" id="JAUSWB010000002">
    <property type="protein sequence ID" value="MDQ0427905.1"/>
    <property type="molecule type" value="Genomic_DNA"/>
</dbReference>
<dbReference type="InterPro" id="IPR043128">
    <property type="entry name" value="Rev_trsase/Diguanyl_cyclase"/>
</dbReference>
<evidence type="ECO:0000313" key="2">
    <source>
        <dbReference type="EMBL" id="MDQ0427905.1"/>
    </source>
</evidence>
<protein>
    <submittedName>
        <fullName evidence="2">Diguanylate cyclase (GGDEF)-like protein</fullName>
    </submittedName>
</protein>
<dbReference type="Proteomes" id="UP001241988">
    <property type="component" value="Unassembled WGS sequence"/>
</dbReference>
<feature type="domain" description="GGDEF" evidence="1">
    <location>
        <begin position="1"/>
        <end position="70"/>
    </location>
</feature>
<evidence type="ECO:0000259" key="1">
    <source>
        <dbReference type="PROSITE" id="PS50887"/>
    </source>
</evidence>
<accession>A0ABU0GRD0</accession>
<name>A0ABU0GRD0_9BACL</name>
<dbReference type="Gene3D" id="3.30.70.270">
    <property type="match status" value="1"/>
</dbReference>
<organism evidence="2 3">
    <name type="scientific">Planomicrobium stackebrandtii</name>
    <dbReference type="NCBI Taxonomy" id="253160"/>
    <lineage>
        <taxon>Bacteria</taxon>
        <taxon>Bacillati</taxon>
        <taxon>Bacillota</taxon>
        <taxon>Bacilli</taxon>
        <taxon>Bacillales</taxon>
        <taxon>Caryophanaceae</taxon>
        <taxon>Planomicrobium</taxon>
    </lineage>
</organism>
<dbReference type="PANTHER" id="PTHR45138:SF9">
    <property type="entry name" value="DIGUANYLATE CYCLASE DGCM-RELATED"/>
    <property type="match status" value="1"/>
</dbReference>